<dbReference type="RefSeq" id="WP_367921306.1">
    <property type="nucleotide sequence ID" value="NZ_BAABAC010000041.1"/>
</dbReference>
<reference evidence="3" key="1">
    <citation type="journal article" date="2019" name="Int. J. Syst. Evol. Microbiol.">
        <title>The Global Catalogue of Microorganisms (GCM) 10K type strain sequencing project: providing services to taxonomists for standard genome sequencing and annotation.</title>
        <authorList>
            <consortium name="The Broad Institute Genomics Platform"/>
            <consortium name="The Broad Institute Genome Sequencing Center for Infectious Disease"/>
            <person name="Wu L."/>
            <person name="Ma J."/>
        </authorList>
    </citation>
    <scope>NUCLEOTIDE SEQUENCE [LARGE SCALE GENOMIC DNA]</scope>
    <source>
        <strain evidence="3">CCUG 52478</strain>
    </source>
</reference>
<feature type="signal peptide" evidence="1">
    <location>
        <begin position="1"/>
        <end position="23"/>
    </location>
</feature>
<organism evidence="2 3">
    <name type="scientific">Nocardioides ginsengisoli</name>
    <dbReference type="NCBI Taxonomy" id="363868"/>
    <lineage>
        <taxon>Bacteria</taxon>
        <taxon>Bacillati</taxon>
        <taxon>Actinomycetota</taxon>
        <taxon>Actinomycetes</taxon>
        <taxon>Propionibacteriales</taxon>
        <taxon>Nocardioidaceae</taxon>
        <taxon>Nocardioides</taxon>
    </lineage>
</organism>
<sequence length="94" mass="9929">MRFKLLMATLVVTLTGLVGPAGIAQATATPAAAAAAADAASTLHARPCTRTSSGTCIRGGQFCPRSQYGRSGWDARGRRYVCKGSRSHPHWMRP</sequence>
<accession>A0ABW3VTS2</accession>
<name>A0ABW3VTS2_9ACTN</name>
<keyword evidence="3" id="KW-1185">Reference proteome</keyword>
<comment type="caution">
    <text evidence="2">The sequence shown here is derived from an EMBL/GenBank/DDBJ whole genome shotgun (WGS) entry which is preliminary data.</text>
</comment>
<dbReference type="Proteomes" id="UP001597229">
    <property type="component" value="Unassembled WGS sequence"/>
</dbReference>
<evidence type="ECO:0000313" key="2">
    <source>
        <dbReference type="EMBL" id="MFD1246282.1"/>
    </source>
</evidence>
<dbReference type="EMBL" id="JBHTLX010000002">
    <property type="protein sequence ID" value="MFD1246282.1"/>
    <property type="molecule type" value="Genomic_DNA"/>
</dbReference>
<feature type="chain" id="PRO_5046912160" evidence="1">
    <location>
        <begin position="24"/>
        <end position="94"/>
    </location>
</feature>
<keyword evidence="1" id="KW-0732">Signal</keyword>
<protein>
    <submittedName>
        <fullName evidence="2">Uncharacterized protein</fullName>
    </submittedName>
</protein>
<proteinExistence type="predicted"/>
<evidence type="ECO:0000256" key="1">
    <source>
        <dbReference type="SAM" id="SignalP"/>
    </source>
</evidence>
<evidence type="ECO:0000313" key="3">
    <source>
        <dbReference type="Proteomes" id="UP001597229"/>
    </source>
</evidence>
<gene>
    <name evidence="2" type="ORF">ACFQ3F_00635</name>
</gene>